<evidence type="ECO:0000256" key="6">
    <source>
        <dbReference type="ARBA" id="ARBA00022968"/>
    </source>
</evidence>
<dbReference type="EMBL" id="LXWW01000561">
    <property type="protein sequence ID" value="OAO12140.1"/>
    <property type="molecule type" value="Genomic_DNA"/>
</dbReference>
<comment type="similarity">
    <text evidence="2 10">Belongs to the glycosyltransferase 31 family.</text>
</comment>
<proteinExistence type="inferred from homology"/>
<evidence type="ECO:0000313" key="11">
    <source>
        <dbReference type="EMBL" id="OAO12140.1"/>
    </source>
</evidence>
<evidence type="ECO:0000256" key="4">
    <source>
        <dbReference type="ARBA" id="ARBA00022679"/>
    </source>
</evidence>
<dbReference type="Pfam" id="PF01762">
    <property type="entry name" value="Galactosyl_T"/>
    <property type="match status" value="1"/>
</dbReference>
<dbReference type="PANTHER" id="PTHR11214">
    <property type="entry name" value="BETA-1,3-N-ACETYLGLUCOSAMINYLTRANSFERASE"/>
    <property type="match status" value="1"/>
</dbReference>
<organism evidence="11 12">
    <name type="scientific">Blastocystis sp. subtype 1 (strain ATCC 50177 / NandII)</name>
    <dbReference type="NCBI Taxonomy" id="478820"/>
    <lineage>
        <taxon>Eukaryota</taxon>
        <taxon>Sar</taxon>
        <taxon>Stramenopiles</taxon>
        <taxon>Bigyra</taxon>
        <taxon>Opalozoa</taxon>
        <taxon>Opalinata</taxon>
        <taxon>Blastocystidae</taxon>
        <taxon>Blastocystis</taxon>
    </lineage>
</organism>
<evidence type="ECO:0000256" key="5">
    <source>
        <dbReference type="ARBA" id="ARBA00022692"/>
    </source>
</evidence>
<comment type="caution">
    <text evidence="11">The sequence shown here is derived from an EMBL/GenBank/DDBJ whole genome shotgun (WGS) entry which is preliminary data.</text>
</comment>
<dbReference type="AlphaFoldDB" id="A0A196S4W1"/>
<dbReference type="STRING" id="478820.A0A196S4W1"/>
<keyword evidence="12" id="KW-1185">Reference proteome</keyword>
<dbReference type="OrthoDB" id="5957813at2759"/>
<evidence type="ECO:0000256" key="8">
    <source>
        <dbReference type="ARBA" id="ARBA00023034"/>
    </source>
</evidence>
<dbReference type="Proteomes" id="UP000078348">
    <property type="component" value="Unassembled WGS sequence"/>
</dbReference>
<reference evidence="11 12" key="1">
    <citation type="submission" date="2016-05" db="EMBL/GenBank/DDBJ databases">
        <title>Nuclear genome of Blastocystis sp. subtype 1 NandII.</title>
        <authorList>
            <person name="Gentekaki E."/>
            <person name="Curtis B."/>
            <person name="Stairs C."/>
            <person name="Eme L."/>
            <person name="Herman E."/>
            <person name="Klimes V."/>
            <person name="Arias M.C."/>
            <person name="Elias M."/>
            <person name="Hilliou F."/>
            <person name="Klute M."/>
            <person name="Malik S.-B."/>
            <person name="Pightling A."/>
            <person name="Rachubinski R."/>
            <person name="Salas D."/>
            <person name="Schlacht A."/>
            <person name="Suga H."/>
            <person name="Archibald J."/>
            <person name="Ball S.G."/>
            <person name="Clark G."/>
            <person name="Dacks J."/>
            <person name="Van Der Giezen M."/>
            <person name="Tsaousis A."/>
            <person name="Roger A."/>
        </authorList>
    </citation>
    <scope>NUCLEOTIDE SEQUENCE [LARGE SCALE GENOMIC DNA]</scope>
    <source>
        <strain evidence="12">ATCC 50177 / NandII</strain>
    </source>
</reference>
<name>A0A196S4W1_BLAHN</name>
<keyword evidence="4 11" id="KW-0808">Transferase</keyword>
<dbReference type="EC" id="2.4.1.-" evidence="10"/>
<evidence type="ECO:0000256" key="3">
    <source>
        <dbReference type="ARBA" id="ARBA00022676"/>
    </source>
</evidence>
<keyword evidence="9 10" id="KW-0472">Membrane</keyword>
<keyword evidence="3 10" id="KW-0328">Glycosyltransferase</keyword>
<protein>
    <recommendedName>
        <fullName evidence="10">Hexosyltransferase</fullName>
        <ecNumber evidence="10">2.4.1.-</ecNumber>
    </recommendedName>
</protein>
<keyword evidence="5 10" id="KW-0812">Transmembrane</keyword>
<keyword evidence="6 10" id="KW-0735">Signal-anchor</keyword>
<evidence type="ECO:0000256" key="9">
    <source>
        <dbReference type="ARBA" id="ARBA00023136"/>
    </source>
</evidence>
<keyword evidence="7 10" id="KW-1133">Transmembrane helix</keyword>
<comment type="subcellular location">
    <subcellularLocation>
        <location evidence="1 10">Golgi apparatus membrane</location>
        <topology evidence="1 10">Single-pass type II membrane protein</topology>
    </subcellularLocation>
</comment>
<evidence type="ECO:0000313" key="12">
    <source>
        <dbReference type="Proteomes" id="UP000078348"/>
    </source>
</evidence>
<feature type="transmembrane region" description="Helical" evidence="10">
    <location>
        <begin position="7"/>
        <end position="25"/>
    </location>
</feature>
<evidence type="ECO:0000256" key="10">
    <source>
        <dbReference type="RuleBase" id="RU363063"/>
    </source>
</evidence>
<gene>
    <name evidence="11" type="ORF">AV274_6190</name>
</gene>
<dbReference type="GO" id="GO:0000139">
    <property type="term" value="C:Golgi membrane"/>
    <property type="evidence" value="ECO:0007669"/>
    <property type="project" value="UniProtKB-SubCell"/>
</dbReference>
<dbReference type="InterPro" id="IPR002659">
    <property type="entry name" value="Glyco_trans_31"/>
</dbReference>
<evidence type="ECO:0000256" key="1">
    <source>
        <dbReference type="ARBA" id="ARBA00004323"/>
    </source>
</evidence>
<dbReference type="GO" id="GO:0006493">
    <property type="term" value="P:protein O-linked glycosylation"/>
    <property type="evidence" value="ECO:0007669"/>
    <property type="project" value="TreeGrafter"/>
</dbReference>
<sequence length="381" mass="44286">MDKKRFLFSAVVTYYMVYLTIMSLVPDTGLSASLGDTLLSSTVTKSYVNDFPKFMKTKEFEDLDYDTRDRLASEYLFKEGKKIYDCVNRGNDTKKCFSFKKDVIYSKTKYRDEDMVMKYPHQYNLLINNPDACAGNPRVVIGSPVGPRQYLERMGTRKSWGSVKEVDGVKVLHLFFVGQDENDPVGDRMLREESERYHDIIQFDMKNHFMNLTLLAILTYNWTDVYCPNIQYYVRSDNDMWFNPYRFVSSFLMVDRTNSLMGNKIAHGQPIRVGYSRYYLSKTVFPAEVFDPYMSGCFLAMTRDVLHTIVERCVDIGPIIYFDDVFLGQIAKIAGITLVPFPYYKVSYTPIAYSGEKYSKIWAVHRYTPTDNVALWQIASL</sequence>
<dbReference type="GO" id="GO:0008499">
    <property type="term" value="F:N-acetyl-beta-D-glucosaminide beta-(1,3)-galactosyltransferase activity"/>
    <property type="evidence" value="ECO:0007669"/>
    <property type="project" value="TreeGrafter"/>
</dbReference>
<accession>A0A196S4W1</accession>
<evidence type="ECO:0000256" key="2">
    <source>
        <dbReference type="ARBA" id="ARBA00008661"/>
    </source>
</evidence>
<dbReference type="PANTHER" id="PTHR11214:SF314">
    <property type="entry name" value="HEXOSYLTRANSFERASE"/>
    <property type="match status" value="1"/>
</dbReference>
<keyword evidence="8 10" id="KW-0333">Golgi apparatus</keyword>
<evidence type="ECO:0000256" key="7">
    <source>
        <dbReference type="ARBA" id="ARBA00022989"/>
    </source>
</evidence>
<dbReference type="Gene3D" id="3.90.550.50">
    <property type="match status" value="1"/>
</dbReference>